<dbReference type="PANTHER" id="PTHR33491">
    <property type="entry name" value="OSJNBA0016N04.9 PROTEIN"/>
    <property type="match status" value="1"/>
</dbReference>
<proteinExistence type="predicted"/>
<dbReference type="OrthoDB" id="4062651at2759"/>
<dbReference type="Pfam" id="PF07645">
    <property type="entry name" value="EGF_CA"/>
    <property type="match status" value="1"/>
</dbReference>
<dbReference type="SMART" id="SM00179">
    <property type="entry name" value="EGF_CA"/>
    <property type="match status" value="2"/>
</dbReference>
<dbReference type="AlphaFoldDB" id="A0A2U1LA41"/>
<feature type="signal peptide" evidence="7">
    <location>
        <begin position="1"/>
        <end position="22"/>
    </location>
</feature>
<reference evidence="9 10" key="1">
    <citation type="journal article" date="2018" name="Mol. Plant">
        <title>The genome of Artemisia annua provides insight into the evolution of Asteraceae family and artemisinin biosynthesis.</title>
        <authorList>
            <person name="Shen Q."/>
            <person name="Zhang L."/>
            <person name="Liao Z."/>
            <person name="Wang S."/>
            <person name="Yan T."/>
            <person name="Shi P."/>
            <person name="Liu M."/>
            <person name="Fu X."/>
            <person name="Pan Q."/>
            <person name="Wang Y."/>
            <person name="Lv Z."/>
            <person name="Lu X."/>
            <person name="Zhang F."/>
            <person name="Jiang W."/>
            <person name="Ma Y."/>
            <person name="Chen M."/>
            <person name="Hao X."/>
            <person name="Li L."/>
            <person name="Tang Y."/>
            <person name="Lv G."/>
            <person name="Zhou Y."/>
            <person name="Sun X."/>
            <person name="Brodelius P.E."/>
            <person name="Rose J.K.C."/>
            <person name="Tang K."/>
        </authorList>
    </citation>
    <scope>NUCLEOTIDE SEQUENCE [LARGE SCALE GENOMIC DNA]</scope>
    <source>
        <strain evidence="10">cv. Huhao1</strain>
        <tissue evidence="9">Leaf</tissue>
    </source>
</reference>
<dbReference type="Pfam" id="PF13947">
    <property type="entry name" value="GUB_WAK_bind"/>
    <property type="match status" value="1"/>
</dbReference>
<organism evidence="9 10">
    <name type="scientific">Artemisia annua</name>
    <name type="common">Sweet wormwood</name>
    <dbReference type="NCBI Taxonomy" id="35608"/>
    <lineage>
        <taxon>Eukaryota</taxon>
        <taxon>Viridiplantae</taxon>
        <taxon>Streptophyta</taxon>
        <taxon>Embryophyta</taxon>
        <taxon>Tracheophyta</taxon>
        <taxon>Spermatophyta</taxon>
        <taxon>Magnoliopsida</taxon>
        <taxon>eudicotyledons</taxon>
        <taxon>Gunneridae</taxon>
        <taxon>Pentapetalae</taxon>
        <taxon>asterids</taxon>
        <taxon>campanulids</taxon>
        <taxon>Asterales</taxon>
        <taxon>Asteraceae</taxon>
        <taxon>Asteroideae</taxon>
        <taxon>Anthemideae</taxon>
        <taxon>Artemisiinae</taxon>
        <taxon>Artemisia</taxon>
    </lineage>
</organism>
<comment type="subcellular location">
    <subcellularLocation>
        <location evidence="1">Membrane</location>
        <topology evidence="1">Single-pass membrane protein</topology>
    </subcellularLocation>
</comment>
<dbReference type="GO" id="GO:0005509">
    <property type="term" value="F:calcium ion binding"/>
    <property type="evidence" value="ECO:0007669"/>
    <property type="project" value="InterPro"/>
</dbReference>
<dbReference type="PROSITE" id="PS50026">
    <property type="entry name" value="EGF_3"/>
    <property type="match status" value="2"/>
</dbReference>
<dbReference type="PROSITE" id="PS01187">
    <property type="entry name" value="EGF_CA"/>
    <property type="match status" value="1"/>
</dbReference>
<comment type="caution">
    <text evidence="9">The sequence shown here is derived from an EMBL/GenBank/DDBJ whole genome shotgun (WGS) entry which is preliminary data.</text>
</comment>
<keyword evidence="5" id="KW-1015">Disulfide bond</keyword>
<sequence length="387" mass="42155">MHLLFLILVMFLCVSLLPFSAAATINNTLPGCQSKCGNLTVRYPFGIVSADSSCSIGPWFDITCNTSFNPPKAFLPPDLFSYDGENFPRVEVLDISDEYVRIRNTIATKCYNQTGGLIQYNASGLYVANSYFTLSSELNKLITIGCDEFAMVSPLPTIEKKNISSGCVTVCSNIEDVPVGSCSGMGCCATSVPAGLASYFLSLNTLGKHTEIWAFDKCGYTFLGEQNAFTFRGASDFTDPDFVNRTTKTVPVVLNWVIGSRTCNEYRNTTDYHCQNNSNCVDFKGGKGGYRCSCKNGYEGNPYLSPGCQDIDECSDPNNKPCNGTCTNLPGSFICSCPRGYEGDGRKDGRGCIVKNSKSPALKLSLGEKTQAFFFMDNLVSDCINVR</sequence>
<feature type="chain" id="PRO_5015781636" evidence="7">
    <location>
        <begin position="23"/>
        <end position="387"/>
    </location>
</feature>
<dbReference type="InterPro" id="IPR000152">
    <property type="entry name" value="EGF-type_Asp/Asn_hydroxyl_site"/>
</dbReference>
<name>A0A2U1LA41_ARTAN</name>
<dbReference type="CDD" id="cd00054">
    <property type="entry name" value="EGF_CA"/>
    <property type="match status" value="2"/>
</dbReference>
<dbReference type="InterPro" id="IPR001881">
    <property type="entry name" value="EGF-like_Ca-bd_dom"/>
</dbReference>
<evidence type="ECO:0000256" key="4">
    <source>
        <dbReference type="ARBA" id="ARBA00022737"/>
    </source>
</evidence>
<accession>A0A2U1LA41</accession>
<dbReference type="InterPro" id="IPR025287">
    <property type="entry name" value="WAK_GUB"/>
</dbReference>
<evidence type="ECO:0000313" key="9">
    <source>
        <dbReference type="EMBL" id="PWA45867.1"/>
    </source>
</evidence>
<evidence type="ECO:0000256" key="2">
    <source>
        <dbReference type="ARBA" id="ARBA00022536"/>
    </source>
</evidence>
<protein>
    <submittedName>
        <fullName evidence="9">EGF-like calcium-binding domain-containing protein</fullName>
    </submittedName>
</protein>
<evidence type="ECO:0000256" key="6">
    <source>
        <dbReference type="PROSITE-ProRule" id="PRU00076"/>
    </source>
</evidence>
<gene>
    <name evidence="9" type="ORF">CTI12_AA513830</name>
</gene>
<keyword evidence="3 7" id="KW-0732">Signal</keyword>
<evidence type="ECO:0000259" key="8">
    <source>
        <dbReference type="PROSITE" id="PS50026"/>
    </source>
</evidence>
<evidence type="ECO:0000256" key="7">
    <source>
        <dbReference type="SAM" id="SignalP"/>
    </source>
</evidence>
<dbReference type="Gene3D" id="2.10.25.10">
    <property type="entry name" value="Laminin"/>
    <property type="match status" value="2"/>
</dbReference>
<keyword evidence="2 6" id="KW-0245">EGF-like domain</keyword>
<dbReference type="STRING" id="35608.A0A2U1LA41"/>
<dbReference type="InterPro" id="IPR018097">
    <property type="entry name" value="EGF_Ca-bd_CS"/>
</dbReference>
<dbReference type="FunFam" id="2.10.25.10:FF:000038">
    <property type="entry name" value="Fibrillin 2"/>
    <property type="match status" value="1"/>
</dbReference>
<dbReference type="SMART" id="SM00181">
    <property type="entry name" value="EGF"/>
    <property type="match status" value="2"/>
</dbReference>
<evidence type="ECO:0000313" key="10">
    <source>
        <dbReference type="Proteomes" id="UP000245207"/>
    </source>
</evidence>
<feature type="domain" description="EGF-like" evidence="8">
    <location>
        <begin position="265"/>
        <end position="309"/>
    </location>
</feature>
<keyword evidence="10" id="KW-1185">Reference proteome</keyword>
<evidence type="ECO:0000256" key="3">
    <source>
        <dbReference type="ARBA" id="ARBA00022729"/>
    </source>
</evidence>
<evidence type="ECO:0000256" key="5">
    <source>
        <dbReference type="ARBA" id="ARBA00023157"/>
    </source>
</evidence>
<dbReference type="GO" id="GO:0016020">
    <property type="term" value="C:membrane"/>
    <property type="evidence" value="ECO:0007669"/>
    <property type="project" value="UniProtKB-SubCell"/>
</dbReference>
<evidence type="ECO:0000256" key="1">
    <source>
        <dbReference type="ARBA" id="ARBA00004167"/>
    </source>
</evidence>
<dbReference type="SUPFAM" id="SSF57196">
    <property type="entry name" value="EGF/Laminin"/>
    <property type="match status" value="1"/>
</dbReference>
<dbReference type="EMBL" id="PKPP01010557">
    <property type="protein sequence ID" value="PWA45867.1"/>
    <property type="molecule type" value="Genomic_DNA"/>
</dbReference>
<dbReference type="PROSITE" id="PS00010">
    <property type="entry name" value="ASX_HYDROXYL"/>
    <property type="match status" value="1"/>
</dbReference>
<feature type="domain" description="EGF-like" evidence="8">
    <location>
        <begin position="310"/>
        <end position="344"/>
    </location>
</feature>
<keyword evidence="4" id="KW-0677">Repeat</keyword>
<dbReference type="GO" id="GO:0030247">
    <property type="term" value="F:polysaccharide binding"/>
    <property type="evidence" value="ECO:0007669"/>
    <property type="project" value="InterPro"/>
</dbReference>
<dbReference type="InterPro" id="IPR049883">
    <property type="entry name" value="NOTCH1_EGF-like"/>
</dbReference>
<dbReference type="Proteomes" id="UP000245207">
    <property type="component" value="Unassembled WGS sequence"/>
</dbReference>
<dbReference type="InterPro" id="IPR000742">
    <property type="entry name" value="EGF"/>
</dbReference>
<comment type="caution">
    <text evidence="6">Lacks conserved residue(s) required for the propagation of feature annotation.</text>
</comment>